<evidence type="ECO:0000313" key="1">
    <source>
        <dbReference type="EMBL" id="KAJ8671473.1"/>
    </source>
</evidence>
<keyword evidence="2" id="KW-1185">Reference proteome</keyword>
<protein>
    <submittedName>
        <fullName evidence="1">Uncharacterized protein</fullName>
    </submittedName>
</protein>
<comment type="caution">
    <text evidence="1">The sequence shown here is derived from an EMBL/GenBank/DDBJ whole genome shotgun (WGS) entry which is preliminary data.</text>
</comment>
<evidence type="ECO:0000313" key="2">
    <source>
        <dbReference type="Proteomes" id="UP001239111"/>
    </source>
</evidence>
<sequence length="216" mass="25090">MLMRKLRCLYEIAIILRISQELSEDTILNGLDAESRKVICKVDRILPTVKSNFGPAGSKTDKIKIYAKTMLPKSVRLFRTIYRDVNFSVPAILRCYRCQRFGHGASPCEYEARYSNCGSHDSEEKDSRIEPEPERKCSRPKSRANCKEDHAANDQACLHFKFNTELDLLMTQKQLCRSEAMNLIRSNFKTPTEVAMRKPFCELRIDIMNPYIKRRD</sequence>
<organism evidence="1 2">
    <name type="scientific">Eretmocerus hayati</name>
    <dbReference type="NCBI Taxonomy" id="131215"/>
    <lineage>
        <taxon>Eukaryota</taxon>
        <taxon>Metazoa</taxon>
        <taxon>Ecdysozoa</taxon>
        <taxon>Arthropoda</taxon>
        <taxon>Hexapoda</taxon>
        <taxon>Insecta</taxon>
        <taxon>Pterygota</taxon>
        <taxon>Neoptera</taxon>
        <taxon>Endopterygota</taxon>
        <taxon>Hymenoptera</taxon>
        <taxon>Apocrita</taxon>
        <taxon>Proctotrupomorpha</taxon>
        <taxon>Chalcidoidea</taxon>
        <taxon>Aphelinidae</taxon>
        <taxon>Aphelininae</taxon>
        <taxon>Eretmocerus</taxon>
    </lineage>
</organism>
<dbReference type="EMBL" id="CM056743">
    <property type="protein sequence ID" value="KAJ8671473.1"/>
    <property type="molecule type" value="Genomic_DNA"/>
</dbReference>
<name>A0ACC2NKP5_9HYME</name>
<reference evidence="1" key="1">
    <citation type="submission" date="2023-04" db="EMBL/GenBank/DDBJ databases">
        <title>A chromosome-level genome assembly of the parasitoid wasp Eretmocerus hayati.</title>
        <authorList>
            <person name="Zhong Y."/>
            <person name="Liu S."/>
            <person name="Liu Y."/>
        </authorList>
    </citation>
    <scope>NUCLEOTIDE SEQUENCE</scope>
    <source>
        <strain evidence="1">ZJU_SS_LIU_2023</strain>
    </source>
</reference>
<proteinExistence type="predicted"/>
<dbReference type="Proteomes" id="UP001239111">
    <property type="component" value="Chromosome 3"/>
</dbReference>
<gene>
    <name evidence="1" type="ORF">QAD02_002732</name>
</gene>
<accession>A0ACC2NKP5</accession>